<evidence type="ECO:0000256" key="1">
    <source>
        <dbReference type="ARBA" id="ARBA00009422"/>
    </source>
</evidence>
<feature type="domain" description="Vacuolar protein sorting-associated protein 8 central" evidence="3">
    <location>
        <begin position="772"/>
        <end position="975"/>
    </location>
</feature>
<protein>
    <submittedName>
        <fullName evidence="5">Vacuolar protein sorting-associated protein</fullName>
    </submittedName>
</protein>
<dbReference type="Pfam" id="PF23410">
    <property type="entry name" value="Beta-prop_VPS8"/>
    <property type="match status" value="1"/>
</dbReference>
<dbReference type="GO" id="GO:0006623">
    <property type="term" value="P:protein targeting to vacuole"/>
    <property type="evidence" value="ECO:0007669"/>
    <property type="project" value="InterPro"/>
</dbReference>
<dbReference type="Pfam" id="PF25066">
    <property type="entry name" value="TPR_VPS8_2"/>
    <property type="match status" value="1"/>
</dbReference>
<comment type="caution">
    <text evidence="5">The sequence shown here is derived from an EMBL/GenBank/DDBJ whole genome shotgun (WGS) entry which is preliminary data.</text>
</comment>
<evidence type="ECO:0000259" key="3">
    <source>
        <dbReference type="Pfam" id="PF12816"/>
    </source>
</evidence>
<dbReference type="InterPro" id="IPR025941">
    <property type="entry name" value="Vps8_central_dom"/>
</dbReference>
<feature type="compositionally biased region" description="Polar residues" evidence="2">
    <location>
        <begin position="126"/>
        <end position="144"/>
    </location>
</feature>
<feature type="compositionally biased region" description="Acidic residues" evidence="2">
    <location>
        <begin position="49"/>
        <end position="62"/>
    </location>
</feature>
<feature type="compositionally biased region" description="Basic and acidic residues" evidence="2">
    <location>
        <begin position="406"/>
        <end position="416"/>
    </location>
</feature>
<keyword evidence="6" id="KW-1185">Reference proteome</keyword>
<dbReference type="Pfam" id="PF12816">
    <property type="entry name" value="TPR_Vps8"/>
    <property type="match status" value="1"/>
</dbReference>
<dbReference type="InterPro" id="IPR059070">
    <property type="entry name" value="TPR_VPS8_2"/>
</dbReference>
<feature type="compositionally biased region" description="Polar residues" evidence="2">
    <location>
        <begin position="1"/>
        <end position="12"/>
    </location>
</feature>
<feature type="region of interest" description="Disordered" evidence="2">
    <location>
        <begin position="402"/>
        <end position="424"/>
    </location>
</feature>
<dbReference type="OrthoDB" id="289913at2759"/>
<organism evidence="5 6">
    <name type="scientific">Ceratobasidium theobromae</name>
    <dbReference type="NCBI Taxonomy" id="1582974"/>
    <lineage>
        <taxon>Eukaryota</taxon>
        <taxon>Fungi</taxon>
        <taxon>Dikarya</taxon>
        <taxon>Basidiomycota</taxon>
        <taxon>Agaricomycotina</taxon>
        <taxon>Agaricomycetes</taxon>
        <taxon>Cantharellales</taxon>
        <taxon>Ceratobasidiaceae</taxon>
        <taxon>Ceratobasidium</taxon>
    </lineage>
</organism>
<dbReference type="GO" id="GO:0030897">
    <property type="term" value="C:HOPS complex"/>
    <property type="evidence" value="ECO:0007669"/>
    <property type="project" value="TreeGrafter"/>
</dbReference>
<dbReference type="Gene3D" id="2.130.10.10">
    <property type="entry name" value="YVTN repeat-like/Quinoprotein amine dehydrogenase"/>
    <property type="match status" value="1"/>
</dbReference>
<feature type="region of interest" description="Disordered" evidence="2">
    <location>
        <begin position="1"/>
        <end position="152"/>
    </location>
</feature>
<proteinExistence type="inferred from homology"/>
<feature type="domain" description="VPS8-like TPR-like repeats" evidence="4">
    <location>
        <begin position="1333"/>
        <end position="1455"/>
    </location>
</feature>
<comment type="similarity">
    <text evidence="1">Belongs to the VPS8 family.</text>
</comment>
<dbReference type="SUPFAM" id="SSF50978">
    <property type="entry name" value="WD40 repeat-like"/>
    <property type="match status" value="1"/>
</dbReference>
<evidence type="ECO:0000313" key="5">
    <source>
        <dbReference type="EMBL" id="KAB5595144.1"/>
    </source>
</evidence>
<dbReference type="GO" id="GO:0034058">
    <property type="term" value="P:endosomal vesicle fusion"/>
    <property type="evidence" value="ECO:0007669"/>
    <property type="project" value="TreeGrafter"/>
</dbReference>
<dbReference type="PANTHER" id="PTHR12616">
    <property type="entry name" value="VACUOLAR PROTEIN SORTING VPS41"/>
    <property type="match status" value="1"/>
</dbReference>
<dbReference type="InterPro" id="IPR036322">
    <property type="entry name" value="WD40_repeat_dom_sf"/>
</dbReference>
<dbReference type="PANTHER" id="PTHR12616:SF8">
    <property type="entry name" value="VACUOLAR PROTEIN SORTING-ASSOCIATED PROTEIN 8 HOMOLOG"/>
    <property type="match status" value="1"/>
</dbReference>
<dbReference type="Proteomes" id="UP000383932">
    <property type="component" value="Unassembled WGS sequence"/>
</dbReference>
<feature type="compositionally biased region" description="Basic and acidic residues" evidence="2">
    <location>
        <begin position="97"/>
        <end position="106"/>
    </location>
</feature>
<sequence>MSASSPSPPNESRTNDISHSDEFGLQDEERLLGGDVVDDRDYATRMDEILGDEDQDKSDEEMFTYSGTDAPVESSKDYNAQLKDILGTDEEEAEDRDVEKELKQFDDSDEFVNQVTSEKEYESRGGAQTASLAVTPQRGSSPEPQDSLKRPAFLHPNVSRLRSFVPHERPSSASHASFASQHSASGLPVPSAAASHFSAISRSSSVSKLSDYTENRVRDAFRWTTLHTASNLTHPGSLLYGRATVLAANGLICLGTSSSRALIFDFRQQLKHIITPPSAFAPLVGAVTAIALSTDHTFVAVGHAQGHIFLYDLSHPQTPARTVEPVAFKAVLAGRREGHLIGTPVTHVNFVSSRHTAIVSADAMGLAFYHSLGKVLFVEANDILRILGRYPVPGEVPVGPAIEAPLRPDVKGKGKASDNPTKGRSLTTTVTRVASLPLGTTQHSTDTYQVQALITPSKLIVVGLKPTPKTWFRRHNPNHNQGSEVEPFLAWFPTFAPSEDLSRQADRKRNEKERPISVMDPILAYTWGQTLHLLRVREERITQRVRDEKKGKVDKLEVGTLVFEEAKTINLGIRKEVRALQWLNPQQLLVVVQPSTVLVYDILSGVRVESAELDPVWLQPGISAPGVVGRSIAHSVKVYKGKTFLLGRDELRVGTLLSWADHLLNHVKSGDFLGSIDLAREYYTSTAQGSKYGLPPDPKPVVGAKLLELMASSAQFAFSEQRMRDGSGANSDPTLYPRLVEACAKACTVMGNMSFFYDELWEEYSEHGIGAIFLDALIPLVLDNTVPSDVPPVVAQRLVMHCDERGEYKQAEKLIWHVDPACIDVHHAIGLCKRHALYDALIYVYNAGLRDYVSPVIEFLSLIREIRKRRREESGSQVLEAYLENAVPDAYKIYDYLGSILTGVSYPSKRRINDGADQAKADVYAFLCFGRSSTWAGKLVLTAEEDGGVEPPYPYLRQLLRFDAEALLNTLDLAFEDSYLNSSHEAVSRQVIINILLDMLASPFVPNTSALSESDASFIRIFIARNVPKYPQFIHIAPSALHRVLVALASDPDYSTREDRQLAAEFLLSVYNPTGEHELRELFKRAGFFRILRSIYRVERQWAMLAEAYLQDPSVDAHELFTNLDNILGRAKGQDHIFEDIIALVQNYLGPLLQLGSVQTAYMLDKFAPTLHTQAVANLGAEHLRFKYLRALVQPYLAWEMEDEDAEPIIRPPSQHLEAALQREYLSLMCHEEPETVLPLLESDSGAAFGVDQIIGVCSQHKLLDIIVWAINRDSGAAPAIKRLDEFQQSQTAEIVEWISAGDEVPYGETCPTESMSRLKALAKMGIRLCEQAKQEELWFQLLRAQIRTVQNTVSIGAVDLERARPFINELRAIIQITFSKLTSQSSSEQLSFPRLFRRLLDSSQEELIPTKNTYTEFRLILTGMLETYRAEGDVLGITKRLVEQDLYEVLNEHVLARRRGWRSIAPICAGCNAELRTNLEGNSKIISTGDEASYPDRGPLMLVASGVVYHEACAPVSVA</sequence>
<evidence type="ECO:0000313" key="6">
    <source>
        <dbReference type="Proteomes" id="UP000383932"/>
    </source>
</evidence>
<dbReference type="GO" id="GO:0005770">
    <property type="term" value="C:late endosome"/>
    <property type="evidence" value="ECO:0007669"/>
    <property type="project" value="TreeGrafter"/>
</dbReference>
<feature type="compositionally biased region" description="Basic and acidic residues" evidence="2">
    <location>
        <begin position="13"/>
        <end position="48"/>
    </location>
</feature>
<dbReference type="InterPro" id="IPR015943">
    <property type="entry name" value="WD40/YVTN_repeat-like_dom_sf"/>
</dbReference>
<reference evidence="5 6" key="1">
    <citation type="journal article" date="2019" name="Fungal Biol. Biotechnol.">
        <title>Draft genome sequence of fastidious pathogen Ceratobasidium theobromae, which causes vascular-streak dieback in Theobroma cacao.</title>
        <authorList>
            <person name="Ali S.S."/>
            <person name="Asman A."/>
            <person name="Shao J."/>
            <person name="Firmansyah A.P."/>
            <person name="Susilo A.W."/>
            <person name="Rosmana A."/>
            <person name="McMahon P."/>
            <person name="Junaid M."/>
            <person name="Guest D."/>
            <person name="Kheng T.Y."/>
            <person name="Meinhardt L.W."/>
            <person name="Bailey B.A."/>
        </authorList>
    </citation>
    <scope>NUCLEOTIDE SEQUENCE [LARGE SCALE GENOMIC DNA]</scope>
    <source>
        <strain evidence="5 6">CT2</strain>
    </source>
</reference>
<evidence type="ECO:0000256" key="2">
    <source>
        <dbReference type="SAM" id="MobiDB-lite"/>
    </source>
</evidence>
<gene>
    <name evidence="5" type="ORF">CTheo_1432</name>
</gene>
<evidence type="ECO:0000259" key="4">
    <source>
        <dbReference type="Pfam" id="PF25066"/>
    </source>
</evidence>
<dbReference type="InterPro" id="IPR045111">
    <property type="entry name" value="Vps41/Vps8"/>
</dbReference>
<dbReference type="EMBL" id="SSOP01000012">
    <property type="protein sequence ID" value="KAB5595144.1"/>
    <property type="molecule type" value="Genomic_DNA"/>
</dbReference>
<accession>A0A5N5QTY9</accession>
<feature type="compositionally biased region" description="Acidic residues" evidence="2">
    <location>
        <begin position="87"/>
        <end position="96"/>
    </location>
</feature>
<name>A0A5N5QTY9_9AGAM</name>